<protein>
    <submittedName>
        <fullName evidence="2">Uncharacterized protein</fullName>
    </submittedName>
</protein>
<evidence type="ECO:0000256" key="1">
    <source>
        <dbReference type="SAM" id="Phobius"/>
    </source>
</evidence>
<keyword evidence="1" id="KW-0472">Membrane</keyword>
<dbReference type="InterPro" id="IPR036514">
    <property type="entry name" value="SGNH_hydro_sf"/>
</dbReference>
<keyword evidence="1" id="KW-1133">Transmembrane helix</keyword>
<keyword evidence="1" id="KW-0812">Transmembrane</keyword>
<dbReference type="AlphaFoldDB" id="A0A4V2VJW2"/>
<dbReference type="Proteomes" id="UP000295773">
    <property type="component" value="Unassembled WGS sequence"/>
</dbReference>
<gene>
    <name evidence="2" type="ORF">EDD61_11828</name>
</gene>
<dbReference type="Gene3D" id="3.40.50.1110">
    <property type="entry name" value="SGNH hydrolase"/>
    <property type="match status" value="1"/>
</dbReference>
<organism evidence="2 3">
    <name type="scientific">Longicatena caecimuris</name>
    <dbReference type="NCBI Taxonomy" id="1796635"/>
    <lineage>
        <taxon>Bacteria</taxon>
        <taxon>Bacillati</taxon>
        <taxon>Bacillota</taxon>
        <taxon>Erysipelotrichia</taxon>
        <taxon>Erysipelotrichales</taxon>
        <taxon>Erysipelotrichaceae</taxon>
        <taxon>Longicatena</taxon>
    </lineage>
</organism>
<proteinExistence type="predicted"/>
<dbReference type="RefSeq" id="WP_132225278.1">
    <property type="nucleotide sequence ID" value="NZ_JANKBG010000017.1"/>
</dbReference>
<evidence type="ECO:0000313" key="2">
    <source>
        <dbReference type="EMBL" id="TCU57585.1"/>
    </source>
</evidence>
<evidence type="ECO:0000313" key="3">
    <source>
        <dbReference type="Proteomes" id="UP000295773"/>
    </source>
</evidence>
<sequence length="347" mass="40718">MKNRRKSILAFTSFIVIFALLLNLFSMILIPKDNKMSKTIRGFYEEKKNSLDVLFLGDSSMYRSIIPAKLWKENGFTSYALGAPSVRTYALYYLLEEALKMQKPKVVVMEVNCAFNDHKYSMGNKRKIIDHMKLSMNKINMIQDAAFQFSLTDKISLLFPVFLYHNRYNEINAVDIAETFGSPMNDTKGFISSYKQKPYKGKTNYMRASSQAMFDANSKKYMDMIHDICKKNHIKLMLLKVPGAKEWNQSKKEAVELYAKERHLPYLDLNTNMEKNIDWRRDTNDSGVHLNIFGAEKVTMELSQYFRRHYRLKKTTDQEVITSFNKAYRLFNEKRKSYKRPVKTVTI</sequence>
<dbReference type="EMBL" id="SMBP01000018">
    <property type="protein sequence ID" value="TCU57585.1"/>
    <property type="molecule type" value="Genomic_DNA"/>
</dbReference>
<reference evidence="2 3" key="1">
    <citation type="submission" date="2019-03" db="EMBL/GenBank/DDBJ databases">
        <title>Genomic Encyclopedia of Type Strains, Phase IV (KMG-IV): sequencing the most valuable type-strain genomes for metagenomic binning, comparative biology and taxonomic classification.</title>
        <authorList>
            <person name="Goeker M."/>
        </authorList>
    </citation>
    <scope>NUCLEOTIDE SEQUENCE [LARGE SCALE GENOMIC DNA]</scope>
    <source>
        <strain evidence="2 3">DSM 29481</strain>
    </source>
</reference>
<keyword evidence="3" id="KW-1185">Reference proteome</keyword>
<dbReference type="SUPFAM" id="SSF52266">
    <property type="entry name" value="SGNH hydrolase"/>
    <property type="match status" value="1"/>
</dbReference>
<name>A0A4V2VJW2_9FIRM</name>
<feature type="transmembrane region" description="Helical" evidence="1">
    <location>
        <begin position="7"/>
        <end position="30"/>
    </location>
</feature>
<accession>A0A4V2VJW2</accession>
<comment type="caution">
    <text evidence="2">The sequence shown here is derived from an EMBL/GenBank/DDBJ whole genome shotgun (WGS) entry which is preliminary data.</text>
</comment>